<name>A0A2P5IE93_DIAHE</name>
<reference evidence="2" key="1">
    <citation type="submission" date="2017-09" db="EMBL/GenBank/DDBJ databases">
        <title>Polyketide synthases of a Diaporthe helianthi virulent isolate.</title>
        <authorList>
            <person name="Baroncelli R."/>
        </authorList>
    </citation>
    <scope>NUCLEOTIDE SEQUENCE [LARGE SCALE GENOMIC DNA]</scope>
    <source>
        <strain evidence="2">7/96</strain>
    </source>
</reference>
<evidence type="ECO:0000313" key="2">
    <source>
        <dbReference type="EMBL" id="POS80821.1"/>
    </source>
</evidence>
<dbReference type="OrthoDB" id="5232990at2759"/>
<evidence type="ECO:0000256" key="1">
    <source>
        <dbReference type="SAM" id="MobiDB-lite"/>
    </source>
</evidence>
<proteinExistence type="predicted"/>
<gene>
    <name evidence="2" type="ORF">DHEL01_v200788</name>
</gene>
<accession>A0A2P5IE93</accession>
<dbReference type="Proteomes" id="UP000094444">
    <property type="component" value="Unassembled WGS sequence"/>
</dbReference>
<dbReference type="AlphaFoldDB" id="A0A2P5IE93"/>
<protein>
    <recommendedName>
        <fullName evidence="4">N-acetyltransferase domain-containing protein</fullName>
    </recommendedName>
</protein>
<dbReference type="InParanoid" id="A0A2P5IE93"/>
<feature type="region of interest" description="Disordered" evidence="1">
    <location>
        <begin position="227"/>
        <end position="267"/>
    </location>
</feature>
<organism evidence="2 3">
    <name type="scientific">Diaporthe helianthi</name>
    <dbReference type="NCBI Taxonomy" id="158607"/>
    <lineage>
        <taxon>Eukaryota</taxon>
        <taxon>Fungi</taxon>
        <taxon>Dikarya</taxon>
        <taxon>Ascomycota</taxon>
        <taxon>Pezizomycotina</taxon>
        <taxon>Sordariomycetes</taxon>
        <taxon>Sordariomycetidae</taxon>
        <taxon>Diaporthales</taxon>
        <taxon>Diaporthaceae</taxon>
        <taxon>Diaporthe</taxon>
    </lineage>
</organism>
<sequence>MQPLVEVLLWRPAPRGDPFGAVMSRKETQTEGHDRVRTAAQGGRNDDWLNLLDPERKYPNNTQDTADGLQVLYNRDGTPNGSFISKDLNEPRRDGTSIYDDLGDTGTELVYMPAFWIDSDYSGNGIGPHALELFYRLSMGGVLKQHNIGGRVTFALTPGLFTDHDLITMWLQRVPRRTDPEKGAEDDDTYEARVRVAAVRRLVKFYRDQGYTAFRSSVYGRAVEPRTADANDRLIENPNPPPLKRGGSTPRSRMLRDEDGETGAAEW</sequence>
<evidence type="ECO:0000313" key="3">
    <source>
        <dbReference type="Proteomes" id="UP000094444"/>
    </source>
</evidence>
<evidence type="ECO:0008006" key="4">
    <source>
        <dbReference type="Google" id="ProtNLM"/>
    </source>
</evidence>
<dbReference type="EMBL" id="MAVT02000031">
    <property type="protein sequence ID" value="POS80821.1"/>
    <property type="molecule type" value="Genomic_DNA"/>
</dbReference>
<keyword evidence="3" id="KW-1185">Reference proteome</keyword>
<comment type="caution">
    <text evidence="2">The sequence shown here is derived from an EMBL/GenBank/DDBJ whole genome shotgun (WGS) entry which is preliminary data.</text>
</comment>